<dbReference type="AlphaFoldDB" id="T1JM93"/>
<name>T1JM93_STRMM</name>
<evidence type="ECO:0000313" key="2">
    <source>
        <dbReference type="Proteomes" id="UP000014500"/>
    </source>
</evidence>
<reference evidence="1" key="2">
    <citation type="submission" date="2015-02" db="UniProtKB">
        <authorList>
            <consortium name="EnsemblMetazoa"/>
        </authorList>
    </citation>
    <scope>IDENTIFICATION</scope>
</reference>
<accession>T1JM93</accession>
<dbReference type="EnsemblMetazoa" id="SMAR014973-RA">
    <property type="protein sequence ID" value="SMAR014973-PA"/>
    <property type="gene ID" value="SMAR014973"/>
</dbReference>
<evidence type="ECO:0000313" key="1">
    <source>
        <dbReference type="EnsemblMetazoa" id="SMAR014973-PA"/>
    </source>
</evidence>
<protein>
    <submittedName>
        <fullName evidence="1">Uncharacterized protein</fullName>
    </submittedName>
</protein>
<reference evidence="2" key="1">
    <citation type="submission" date="2011-05" db="EMBL/GenBank/DDBJ databases">
        <authorList>
            <person name="Richards S.R."/>
            <person name="Qu J."/>
            <person name="Jiang H."/>
            <person name="Jhangiani S.N."/>
            <person name="Agravi P."/>
            <person name="Goodspeed R."/>
            <person name="Gross S."/>
            <person name="Mandapat C."/>
            <person name="Jackson L."/>
            <person name="Mathew T."/>
            <person name="Pu L."/>
            <person name="Thornton R."/>
            <person name="Saada N."/>
            <person name="Wilczek-Boney K.B."/>
            <person name="Lee S."/>
            <person name="Kovar C."/>
            <person name="Wu Y."/>
            <person name="Scherer S.E."/>
            <person name="Worley K.C."/>
            <person name="Muzny D.M."/>
            <person name="Gibbs R."/>
        </authorList>
    </citation>
    <scope>NUCLEOTIDE SEQUENCE</scope>
    <source>
        <strain evidence="2">Brora</strain>
    </source>
</reference>
<dbReference type="HOGENOM" id="CLU_2674213_0_0_1"/>
<dbReference type="EMBL" id="JH430577">
    <property type="status" value="NOT_ANNOTATED_CDS"/>
    <property type="molecule type" value="Genomic_DNA"/>
</dbReference>
<keyword evidence="2" id="KW-1185">Reference proteome</keyword>
<organism evidence="1 2">
    <name type="scientific">Strigamia maritima</name>
    <name type="common">European centipede</name>
    <name type="synonym">Geophilus maritimus</name>
    <dbReference type="NCBI Taxonomy" id="126957"/>
    <lineage>
        <taxon>Eukaryota</taxon>
        <taxon>Metazoa</taxon>
        <taxon>Ecdysozoa</taxon>
        <taxon>Arthropoda</taxon>
        <taxon>Myriapoda</taxon>
        <taxon>Chilopoda</taxon>
        <taxon>Pleurostigmophora</taxon>
        <taxon>Geophilomorpha</taxon>
        <taxon>Linotaeniidae</taxon>
        <taxon>Strigamia</taxon>
    </lineage>
</organism>
<proteinExistence type="predicted"/>
<sequence length="75" mass="8813">MSCRTRLCKSSFQLPPLNSLCPFWNWLCHISTAIHGNIIMCPPTRATKQQENTRENSDSLWWRQLPEHYSSDTFT</sequence>
<dbReference type="Proteomes" id="UP000014500">
    <property type="component" value="Unassembled WGS sequence"/>
</dbReference>